<evidence type="ECO:0000259" key="1">
    <source>
        <dbReference type="Pfam" id="PF01048"/>
    </source>
</evidence>
<dbReference type="RefSeq" id="WP_227254491.1">
    <property type="nucleotide sequence ID" value="NZ_CP053452.2"/>
</dbReference>
<dbReference type="Gene3D" id="3.40.50.1580">
    <property type="entry name" value="Nucleoside phosphorylase domain"/>
    <property type="match status" value="1"/>
</dbReference>
<evidence type="ECO:0000313" key="2">
    <source>
        <dbReference type="EMBL" id="QJW98669.1"/>
    </source>
</evidence>
<evidence type="ECO:0000313" key="3">
    <source>
        <dbReference type="Proteomes" id="UP000503447"/>
    </source>
</evidence>
<dbReference type="InterPro" id="IPR035994">
    <property type="entry name" value="Nucleoside_phosphorylase_sf"/>
</dbReference>
<organism evidence="2 3">
    <name type="scientific">Frigoriglobus tundricola</name>
    <dbReference type="NCBI Taxonomy" id="2774151"/>
    <lineage>
        <taxon>Bacteria</taxon>
        <taxon>Pseudomonadati</taxon>
        <taxon>Planctomycetota</taxon>
        <taxon>Planctomycetia</taxon>
        <taxon>Gemmatales</taxon>
        <taxon>Gemmataceae</taxon>
        <taxon>Frigoriglobus</taxon>
    </lineage>
</organism>
<proteinExistence type="predicted"/>
<dbReference type="EMBL" id="CP053452">
    <property type="protein sequence ID" value="QJW98669.1"/>
    <property type="molecule type" value="Genomic_DNA"/>
</dbReference>
<sequence>MSPSEQALFAQILEELDAFALESAQGTSDTVLLRQFHLRWRAKFGSQGEMLALRVFTIRHARDEGAPMIAIITALPKEFAAVECLLDAVEDIAIPGCGAGRRYTRANLSATSGGSHKVVLALMADMGNNIAAIRAALLLEHFPTVEAIIMTGIAGGIPHPAKLEDHVRLGDIVVSNRNGVVQYDNLKSGRKGKIVVDTVRAAPRPPAAKLLEAVRYLEARALRGVEPWHEHIDRACQSLNIARPSAETDVLHHSTNRQEVITHPDDTRRKPGRPLIFQGPIAAANILLKDPVRRDRLRDAHGVKAVEMEGSGIADATWHADNGYLVVRGICDYCDMSKDDAWQAYAAAIAAAYTIALIASMPATEMKHNGH</sequence>
<protein>
    <recommendedName>
        <fullName evidence="1">Nucleoside phosphorylase domain-containing protein</fullName>
    </recommendedName>
</protein>
<feature type="domain" description="Nucleoside phosphorylase" evidence="1">
    <location>
        <begin position="69"/>
        <end position="341"/>
    </location>
</feature>
<dbReference type="PANTHER" id="PTHR47705:SF1">
    <property type="entry name" value="PNP_UDP_1 DOMAIN-CONTAINING PROTEIN"/>
    <property type="match status" value="1"/>
</dbReference>
<gene>
    <name evidence="2" type="ORF">FTUN_6264</name>
</gene>
<name>A0A6M5YXE6_9BACT</name>
<dbReference type="Pfam" id="PF01048">
    <property type="entry name" value="PNP_UDP_1"/>
    <property type="match status" value="1"/>
</dbReference>
<dbReference type="AlphaFoldDB" id="A0A6M5YXE6"/>
<dbReference type="PANTHER" id="PTHR47705">
    <property type="entry name" value="AGAP000321-PA"/>
    <property type="match status" value="1"/>
</dbReference>
<dbReference type="GO" id="GO:0009116">
    <property type="term" value="P:nucleoside metabolic process"/>
    <property type="evidence" value="ECO:0007669"/>
    <property type="project" value="InterPro"/>
</dbReference>
<dbReference type="SUPFAM" id="SSF53167">
    <property type="entry name" value="Purine and uridine phosphorylases"/>
    <property type="match status" value="1"/>
</dbReference>
<reference evidence="3" key="1">
    <citation type="submission" date="2020-05" db="EMBL/GenBank/DDBJ databases">
        <title>Frigoriglobus tundricola gen. nov., sp. nov., a psychrotolerant cellulolytic planctomycete of the family Gemmataceae with two divergent copies of 16S rRNA gene.</title>
        <authorList>
            <person name="Kulichevskaya I.S."/>
            <person name="Ivanova A.A."/>
            <person name="Naumoff D.G."/>
            <person name="Beletsky A.V."/>
            <person name="Rijpstra W.I.C."/>
            <person name="Sinninghe Damste J.S."/>
            <person name="Mardanov A.V."/>
            <person name="Ravin N.V."/>
            <person name="Dedysh S.N."/>
        </authorList>
    </citation>
    <scope>NUCLEOTIDE SEQUENCE [LARGE SCALE GENOMIC DNA]</scope>
    <source>
        <strain evidence="3">PL17</strain>
    </source>
</reference>
<dbReference type="Proteomes" id="UP000503447">
    <property type="component" value="Chromosome"/>
</dbReference>
<dbReference type="GO" id="GO:0003824">
    <property type="term" value="F:catalytic activity"/>
    <property type="evidence" value="ECO:0007669"/>
    <property type="project" value="InterPro"/>
</dbReference>
<accession>A0A6M5YXE6</accession>
<keyword evidence="3" id="KW-1185">Reference proteome</keyword>
<dbReference type="KEGG" id="ftj:FTUN_6264"/>
<dbReference type="InterPro" id="IPR000845">
    <property type="entry name" value="Nucleoside_phosphorylase_d"/>
</dbReference>